<evidence type="ECO:0000256" key="1">
    <source>
        <dbReference type="ARBA" id="ARBA00001974"/>
    </source>
</evidence>
<organism evidence="7 8">
    <name type="scientific">Selenomonas montiformis</name>
    <dbReference type="NCBI Taxonomy" id="2652285"/>
    <lineage>
        <taxon>Bacteria</taxon>
        <taxon>Bacillati</taxon>
        <taxon>Bacillota</taxon>
        <taxon>Negativicutes</taxon>
        <taxon>Selenomonadales</taxon>
        <taxon>Selenomonadaceae</taxon>
        <taxon>Selenomonas</taxon>
    </lineage>
</organism>
<evidence type="ECO:0000313" key="7">
    <source>
        <dbReference type="EMBL" id="MSV24147.1"/>
    </source>
</evidence>
<dbReference type="InterPro" id="IPR029041">
    <property type="entry name" value="FAD-linked_oxidoreductase-like"/>
</dbReference>
<sequence length="259" mass="30268">MKRVSVELVPRDEESLRGELKLLQRHQDRIDVINIPDLLRFEIRSWQGAAMAEDYFPQVMPHIRAMDIDLSQELPMKEYLRMHDIREVLVIEGDPPQRMNHAVYPTESTDVIRKFREEMPEVTVYAGIDQYRSSMRDELYRIHRKVQAGAAGFFTQPFYDMRFLEIYADMMAGMDVYWGVSPVMNTASQSYWERKNNVVFPSSFRPDLSWSIAFSHQVMEWAEQRDASVYLMPIRTNLEAYLEGVFGGSGQSHEEAAGR</sequence>
<name>A0A6I2USE4_9FIRM</name>
<protein>
    <recommendedName>
        <fullName evidence="6">Methylenetetrahydrofolate reductase</fullName>
    </recommendedName>
</protein>
<evidence type="ECO:0000256" key="4">
    <source>
        <dbReference type="ARBA" id="ARBA00022827"/>
    </source>
</evidence>
<comment type="pathway">
    <text evidence="2 6">One-carbon metabolism; tetrahydrofolate interconversion.</text>
</comment>
<dbReference type="GO" id="GO:0035999">
    <property type="term" value="P:tetrahydrofolate interconversion"/>
    <property type="evidence" value="ECO:0007669"/>
    <property type="project" value="UniProtKB-UniPathway"/>
</dbReference>
<keyword evidence="4 6" id="KW-0274">FAD</keyword>
<dbReference type="RefSeq" id="WP_154619891.1">
    <property type="nucleotide sequence ID" value="NZ_CBCTNG010000001.1"/>
</dbReference>
<comment type="cofactor">
    <cofactor evidence="1 6">
        <name>FAD</name>
        <dbReference type="ChEBI" id="CHEBI:57692"/>
    </cofactor>
</comment>
<comment type="caution">
    <text evidence="7">The sequence shown here is derived from an EMBL/GenBank/DDBJ whole genome shotgun (WGS) entry which is preliminary data.</text>
</comment>
<dbReference type="Gene3D" id="3.20.20.220">
    <property type="match status" value="1"/>
</dbReference>
<evidence type="ECO:0000256" key="5">
    <source>
        <dbReference type="ARBA" id="ARBA00023002"/>
    </source>
</evidence>
<evidence type="ECO:0000256" key="3">
    <source>
        <dbReference type="ARBA" id="ARBA00022630"/>
    </source>
</evidence>
<dbReference type="GO" id="GO:0004489">
    <property type="term" value="F:methylenetetrahydrofolate reductase [NAD(P)H] activity"/>
    <property type="evidence" value="ECO:0007669"/>
    <property type="project" value="InterPro"/>
</dbReference>
<keyword evidence="3 6" id="KW-0285">Flavoprotein</keyword>
<dbReference type="EMBL" id="VUNL01000002">
    <property type="protein sequence ID" value="MSV24147.1"/>
    <property type="molecule type" value="Genomic_DNA"/>
</dbReference>
<keyword evidence="5 6" id="KW-0560">Oxidoreductase</keyword>
<evidence type="ECO:0000256" key="6">
    <source>
        <dbReference type="RuleBase" id="RU003862"/>
    </source>
</evidence>
<proteinExistence type="inferred from homology"/>
<dbReference type="UniPathway" id="UPA00193"/>
<comment type="similarity">
    <text evidence="6">Belongs to the methylenetetrahydrofolate reductase family.</text>
</comment>
<dbReference type="GO" id="GO:0006555">
    <property type="term" value="P:methionine metabolic process"/>
    <property type="evidence" value="ECO:0007669"/>
    <property type="project" value="InterPro"/>
</dbReference>
<dbReference type="SUPFAM" id="SSF51730">
    <property type="entry name" value="FAD-linked oxidoreductase"/>
    <property type="match status" value="1"/>
</dbReference>
<dbReference type="Pfam" id="PF02219">
    <property type="entry name" value="MTHFR"/>
    <property type="match status" value="1"/>
</dbReference>
<evidence type="ECO:0000313" key="8">
    <source>
        <dbReference type="Proteomes" id="UP000430222"/>
    </source>
</evidence>
<gene>
    <name evidence="7" type="ORF">FYJ78_02895</name>
</gene>
<reference evidence="7 8" key="1">
    <citation type="submission" date="2019-08" db="EMBL/GenBank/DDBJ databases">
        <title>In-depth cultivation of the pig gut microbiome towards novel bacterial diversity and tailored functional studies.</title>
        <authorList>
            <person name="Wylensek D."/>
            <person name="Hitch T.C.A."/>
            <person name="Clavel T."/>
        </authorList>
    </citation>
    <scope>NUCLEOTIDE SEQUENCE [LARGE SCALE GENOMIC DNA]</scope>
    <source>
        <strain evidence="8">WCA-380-WT-3B3</strain>
    </source>
</reference>
<dbReference type="Proteomes" id="UP000430222">
    <property type="component" value="Unassembled WGS sequence"/>
</dbReference>
<dbReference type="AlphaFoldDB" id="A0A6I2USE4"/>
<dbReference type="InterPro" id="IPR003171">
    <property type="entry name" value="Mehydrof_redctse-like"/>
</dbReference>
<accession>A0A6I2USE4</accession>
<keyword evidence="8" id="KW-1185">Reference proteome</keyword>
<evidence type="ECO:0000256" key="2">
    <source>
        <dbReference type="ARBA" id="ARBA00004777"/>
    </source>
</evidence>